<dbReference type="Gene3D" id="3.80.10.10">
    <property type="entry name" value="Ribonuclease Inhibitor"/>
    <property type="match status" value="1"/>
</dbReference>
<accession>A0A1M2V4W4</accession>
<dbReference type="InterPro" id="IPR036047">
    <property type="entry name" value="F-box-like_dom_sf"/>
</dbReference>
<evidence type="ECO:0000259" key="1">
    <source>
        <dbReference type="PROSITE" id="PS50181"/>
    </source>
</evidence>
<organism evidence="2 3">
    <name type="scientific">Trametes pubescens</name>
    <name type="common">White-rot fungus</name>
    <dbReference type="NCBI Taxonomy" id="154538"/>
    <lineage>
        <taxon>Eukaryota</taxon>
        <taxon>Fungi</taxon>
        <taxon>Dikarya</taxon>
        <taxon>Basidiomycota</taxon>
        <taxon>Agaricomycotina</taxon>
        <taxon>Agaricomycetes</taxon>
        <taxon>Polyporales</taxon>
        <taxon>Polyporaceae</taxon>
        <taxon>Trametes</taxon>
    </lineage>
</organism>
<reference evidence="2 3" key="1">
    <citation type="submission" date="2016-10" db="EMBL/GenBank/DDBJ databases">
        <title>Genome sequence of the basidiomycete white-rot fungus Trametes pubescens.</title>
        <authorList>
            <person name="Makela M.R."/>
            <person name="Granchi Z."/>
            <person name="Peng M."/>
            <person name="De Vries R.P."/>
            <person name="Grigoriev I."/>
            <person name="Riley R."/>
            <person name="Hilden K."/>
        </authorList>
    </citation>
    <scope>NUCLEOTIDE SEQUENCE [LARGE SCALE GENOMIC DNA]</scope>
    <source>
        <strain evidence="2 3">FBCC735</strain>
    </source>
</reference>
<dbReference type="InterPro" id="IPR001810">
    <property type="entry name" value="F-box_dom"/>
</dbReference>
<dbReference type="PROSITE" id="PS50181">
    <property type="entry name" value="FBOX"/>
    <property type="match status" value="1"/>
</dbReference>
<dbReference type="InterPro" id="IPR032675">
    <property type="entry name" value="LRR_dom_sf"/>
</dbReference>
<proteinExistence type="predicted"/>
<dbReference type="OMA" id="APCASMI"/>
<gene>
    <name evidence="2" type="ORF">TRAPUB_6882</name>
</gene>
<dbReference type="SUPFAM" id="SSF81383">
    <property type="entry name" value="F-box domain"/>
    <property type="match status" value="1"/>
</dbReference>
<dbReference type="STRING" id="154538.A0A1M2V4W4"/>
<keyword evidence="3" id="KW-1185">Reference proteome</keyword>
<dbReference type="EMBL" id="MNAD01001660">
    <property type="protein sequence ID" value="OJT02618.1"/>
    <property type="molecule type" value="Genomic_DNA"/>
</dbReference>
<dbReference type="OrthoDB" id="2758696at2759"/>
<evidence type="ECO:0000313" key="3">
    <source>
        <dbReference type="Proteomes" id="UP000184267"/>
    </source>
</evidence>
<name>A0A1M2V4W4_TRAPU</name>
<dbReference type="AlphaFoldDB" id="A0A1M2V4W4"/>
<sequence>MDISLASCLDPLRGTRLRPPFYGLAPPEHLSMAGSSLLHGKDARLQLRAILHERERELQVLRALFKSSAAINKLPQELLVAIFRELQIQHTDWLDVLRVCRHWFVVGSTAAILWRTLWVSDSTNLLRTGLARSRAAEVEIVITKFLSRLLPDVTALITTHVHRVYNLELGSIPRKCLPAFTDIMRRDMPVLRTLQVYFETLEDEDIALELPPARFPRLTDVLIANIQILTTPAIVSQLREIRILACHGRSTPITTATFVHAIRAMRNVKVLCLKDVYACDTGSAPILPAMDKVGLDQLRTLVVHTHASLVQAMLSAVIIPATANVSFTCLVSDAPQADGSHTLQAVVPGDAECLPILSEVVEVSVTTAWTSSDCELAGYTTPDDRPEYDTRYGPRLSPDIEFRLRRPEDANESDFWLPLGLRDLTYVFPRGRAPLQSLIIRTAPAVVSATDWADLFSTYPALRTLQMTVSDEEDAPCASMIFAALSPRSAAGSETDAHGALQIGGAEDADTIPCPNLRCLTLVGLSASDPDSLVATAGAYLESRKRVLGASEGRMDRVVVNLKDHDDEAHFYAVQAAFEERLAPLVDYVAYRTSYMYYPD</sequence>
<feature type="domain" description="F-box" evidence="1">
    <location>
        <begin position="68"/>
        <end position="117"/>
    </location>
</feature>
<protein>
    <recommendedName>
        <fullName evidence="1">F-box domain-containing protein</fullName>
    </recommendedName>
</protein>
<dbReference type="Pfam" id="PF12937">
    <property type="entry name" value="F-box-like"/>
    <property type="match status" value="1"/>
</dbReference>
<dbReference type="Proteomes" id="UP000184267">
    <property type="component" value="Unassembled WGS sequence"/>
</dbReference>
<comment type="caution">
    <text evidence="2">The sequence shown here is derived from an EMBL/GenBank/DDBJ whole genome shotgun (WGS) entry which is preliminary data.</text>
</comment>
<evidence type="ECO:0000313" key="2">
    <source>
        <dbReference type="EMBL" id="OJT02618.1"/>
    </source>
</evidence>